<keyword evidence="2" id="KW-1133">Transmembrane helix</keyword>
<dbReference type="InterPro" id="IPR025338">
    <property type="entry name" value="DUF4244"/>
</dbReference>
<dbReference type="GeneID" id="92753096"/>
<dbReference type="EMBL" id="JBEPSN010000005">
    <property type="protein sequence ID" value="MET4540368.1"/>
    <property type="molecule type" value="Genomic_DNA"/>
</dbReference>
<keyword evidence="4" id="KW-1185">Reference proteome</keyword>
<feature type="compositionally biased region" description="Basic and acidic residues" evidence="1">
    <location>
        <begin position="8"/>
        <end position="19"/>
    </location>
</feature>
<sequence>MRTLFRAESGRRQERRAAGQDRAAVTGKQGMRTFGIEQFELEEFTDSGFGEAGLREAGTDLQPTTSHGALAVRNPEGLRDQSTLRRRPRRLHRKKLWMHHERLRTRGMLPGSESGMATAEYAIATLAAVGLAGLLVVLLRSEEVRGFLLNLIRTALSLP</sequence>
<keyword evidence="2" id="KW-0812">Transmembrane</keyword>
<organism evidence="3 4">
    <name type="scientific">Arthrobacter bambusae</name>
    <dbReference type="NCBI Taxonomy" id="1338426"/>
    <lineage>
        <taxon>Bacteria</taxon>
        <taxon>Bacillati</taxon>
        <taxon>Actinomycetota</taxon>
        <taxon>Actinomycetes</taxon>
        <taxon>Micrococcales</taxon>
        <taxon>Micrococcaceae</taxon>
        <taxon>Arthrobacter</taxon>
    </lineage>
</organism>
<dbReference type="Proteomes" id="UP001549307">
    <property type="component" value="Unassembled WGS sequence"/>
</dbReference>
<evidence type="ECO:0000313" key="3">
    <source>
        <dbReference type="EMBL" id="MET4540368.1"/>
    </source>
</evidence>
<protein>
    <recommendedName>
        <fullName evidence="5">DUF4244 domain-containing protein</fullName>
    </recommendedName>
</protein>
<proteinExistence type="predicted"/>
<reference evidence="3 4" key="1">
    <citation type="submission" date="2024-06" db="EMBL/GenBank/DDBJ databases">
        <title>Sorghum-associated microbial communities from plants grown in Nebraska, USA.</title>
        <authorList>
            <person name="Schachtman D."/>
        </authorList>
    </citation>
    <scope>NUCLEOTIDE SEQUENCE [LARGE SCALE GENOMIC DNA]</scope>
    <source>
        <strain evidence="3 4">3552</strain>
    </source>
</reference>
<feature type="region of interest" description="Disordered" evidence="1">
    <location>
        <begin position="1"/>
        <end position="25"/>
    </location>
</feature>
<evidence type="ECO:0000313" key="4">
    <source>
        <dbReference type="Proteomes" id="UP001549307"/>
    </source>
</evidence>
<comment type="caution">
    <text evidence="3">The sequence shown here is derived from an EMBL/GenBank/DDBJ whole genome shotgun (WGS) entry which is preliminary data.</text>
</comment>
<evidence type="ECO:0000256" key="2">
    <source>
        <dbReference type="SAM" id="Phobius"/>
    </source>
</evidence>
<dbReference type="RefSeq" id="WP_354229347.1">
    <property type="nucleotide sequence ID" value="NZ_JBEPSN010000005.1"/>
</dbReference>
<dbReference type="Pfam" id="PF14029">
    <property type="entry name" value="DUF4244"/>
    <property type="match status" value="1"/>
</dbReference>
<gene>
    <name evidence="3" type="ORF">ABIE37_002155</name>
</gene>
<evidence type="ECO:0000256" key="1">
    <source>
        <dbReference type="SAM" id="MobiDB-lite"/>
    </source>
</evidence>
<name>A0ABV2P6G8_9MICC</name>
<feature type="transmembrane region" description="Helical" evidence="2">
    <location>
        <begin position="121"/>
        <end position="139"/>
    </location>
</feature>
<evidence type="ECO:0008006" key="5">
    <source>
        <dbReference type="Google" id="ProtNLM"/>
    </source>
</evidence>
<keyword evidence="2" id="KW-0472">Membrane</keyword>
<accession>A0ABV2P6G8</accession>